<reference evidence="2 3" key="1">
    <citation type="submission" date="2019-08" db="EMBL/GenBank/DDBJ databases">
        <authorList>
            <person name="Alioto T."/>
            <person name="Alioto T."/>
            <person name="Gomez Garrido J."/>
        </authorList>
    </citation>
    <scope>NUCLEOTIDE SEQUENCE [LARGE SCALE GENOMIC DNA]</scope>
</reference>
<dbReference type="InterPro" id="IPR025246">
    <property type="entry name" value="IS30-like_HTH"/>
</dbReference>
<dbReference type="OrthoDB" id="4843387at2759"/>
<sequence length="161" mass="18768">MSRKKSRTNKTERELILRLHNQCQSLRQISKIVNRAHSTVKDMIDRYNESKINIFGSDGRRFVWRKANTEPKNLQLTVKYGGDTVMVWGCISAQGDGNLYFINEIMNQDIYLNILKTNLVANAVKMGIKDDFVFTQDNDPKYNAKKVKAWLSWLTMFPIFN</sequence>
<dbReference type="GO" id="GO:0003676">
    <property type="term" value="F:nucleic acid binding"/>
    <property type="evidence" value="ECO:0007669"/>
    <property type="project" value="InterPro"/>
</dbReference>
<feature type="domain" description="Transposase IS30-like HTH" evidence="1">
    <location>
        <begin position="12"/>
        <end position="40"/>
    </location>
</feature>
<dbReference type="Gene3D" id="3.30.420.10">
    <property type="entry name" value="Ribonuclease H-like superfamily/Ribonuclease H"/>
    <property type="match status" value="1"/>
</dbReference>
<gene>
    <name evidence="2" type="ORF">CINCED_3A012256</name>
</gene>
<name>A0A5E4MK43_9HEMI</name>
<dbReference type="Pfam" id="PF13936">
    <property type="entry name" value="HTH_38"/>
    <property type="match status" value="1"/>
</dbReference>
<dbReference type="AlphaFoldDB" id="A0A5E4MK43"/>
<proteinExistence type="predicted"/>
<evidence type="ECO:0000259" key="1">
    <source>
        <dbReference type="Pfam" id="PF13936"/>
    </source>
</evidence>
<dbReference type="InterPro" id="IPR036397">
    <property type="entry name" value="RNaseH_sf"/>
</dbReference>
<evidence type="ECO:0000313" key="3">
    <source>
        <dbReference type="Proteomes" id="UP000325440"/>
    </source>
</evidence>
<accession>A0A5E4MK43</accession>
<evidence type="ECO:0000313" key="2">
    <source>
        <dbReference type="EMBL" id="VVC32604.1"/>
    </source>
</evidence>
<keyword evidence="3" id="KW-1185">Reference proteome</keyword>
<protein>
    <submittedName>
        <fullName evidence="2">Transposase IS30-like HTH domain</fullName>
    </submittedName>
</protein>
<organism evidence="2 3">
    <name type="scientific">Cinara cedri</name>
    <dbReference type="NCBI Taxonomy" id="506608"/>
    <lineage>
        <taxon>Eukaryota</taxon>
        <taxon>Metazoa</taxon>
        <taxon>Ecdysozoa</taxon>
        <taxon>Arthropoda</taxon>
        <taxon>Hexapoda</taxon>
        <taxon>Insecta</taxon>
        <taxon>Pterygota</taxon>
        <taxon>Neoptera</taxon>
        <taxon>Paraneoptera</taxon>
        <taxon>Hemiptera</taxon>
        <taxon>Sternorrhyncha</taxon>
        <taxon>Aphidomorpha</taxon>
        <taxon>Aphidoidea</taxon>
        <taxon>Aphididae</taxon>
        <taxon>Lachninae</taxon>
        <taxon>Cinara</taxon>
    </lineage>
</organism>
<dbReference type="Proteomes" id="UP000325440">
    <property type="component" value="Unassembled WGS sequence"/>
</dbReference>
<dbReference type="EMBL" id="CABPRJ010000957">
    <property type="protein sequence ID" value="VVC32604.1"/>
    <property type="molecule type" value="Genomic_DNA"/>
</dbReference>